<dbReference type="EMBL" id="PFMD01000024">
    <property type="protein sequence ID" value="PIY96970.1"/>
    <property type="molecule type" value="Genomic_DNA"/>
</dbReference>
<dbReference type="AlphaFoldDB" id="A0A2M7RJQ0"/>
<sequence>MSNAFINALKYVFIELIGKIFYFPVWWYTTGTKKVLFFIGRQISSLAEALSLKILFANLLKPMYGDYSRSGRLISFFVRIFHFFFLLLTTVIWVVVLVILFIIWLILPVFIIYSIIFQLSEIKEHHLITIINGILHK</sequence>
<evidence type="ECO:0000256" key="1">
    <source>
        <dbReference type="SAM" id="Phobius"/>
    </source>
</evidence>
<feature type="transmembrane region" description="Helical" evidence="1">
    <location>
        <begin position="12"/>
        <end position="29"/>
    </location>
</feature>
<accession>A0A2M7RJQ0</accession>
<keyword evidence="1" id="KW-0812">Transmembrane</keyword>
<evidence type="ECO:0000313" key="3">
    <source>
        <dbReference type="Proteomes" id="UP000230779"/>
    </source>
</evidence>
<gene>
    <name evidence="2" type="ORF">COY66_02255</name>
</gene>
<keyword evidence="1" id="KW-1133">Transmembrane helix</keyword>
<feature type="transmembrane region" description="Helical" evidence="1">
    <location>
        <begin position="101"/>
        <end position="119"/>
    </location>
</feature>
<feature type="transmembrane region" description="Helical" evidence="1">
    <location>
        <begin position="76"/>
        <end position="95"/>
    </location>
</feature>
<organism evidence="2 3">
    <name type="scientific">Candidatus Kerfeldbacteria bacterium CG_4_10_14_0_8_um_filter_42_10</name>
    <dbReference type="NCBI Taxonomy" id="2014248"/>
    <lineage>
        <taxon>Bacteria</taxon>
        <taxon>Candidatus Kerfeldiibacteriota</taxon>
    </lineage>
</organism>
<dbReference type="Proteomes" id="UP000230779">
    <property type="component" value="Unassembled WGS sequence"/>
</dbReference>
<name>A0A2M7RJQ0_9BACT</name>
<comment type="caution">
    <text evidence="2">The sequence shown here is derived from an EMBL/GenBank/DDBJ whole genome shotgun (WGS) entry which is preliminary data.</text>
</comment>
<keyword evidence="1" id="KW-0472">Membrane</keyword>
<protein>
    <submittedName>
        <fullName evidence="2">Uncharacterized protein</fullName>
    </submittedName>
</protein>
<evidence type="ECO:0000313" key="2">
    <source>
        <dbReference type="EMBL" id="PIY96970.1"/>
    </source>
</evidence>
<proteinExistence type="predicted"/>
<reference evidence="2 3" key="1">
    <citation type="submission" date="2017-09" db="EMBL/GenBank/DDBJ databases">
        <title>Depth-based differentiation of microbial function through sediment-hosted aquifers and enrichment of novel symbionts in the deep terrestrial subsurface.</title>
        <authorList>
            <person name="Probst A.J."/>
            <person name="Ladd B."/>
            <person name="Jarett J.K."/>
            <person name="Geller-Mcgrath D.E."/>
            <person name="Sieber C.M."/>
            <person name="Emerson J.B."/>
            <person name="Anantharaman K."/>
            <person name="Thomas B.C."/>
            <person name="Malmstrom R."/>
            <person name="Stieglmeier M."/>
            <person name="Klingl A."/>
            <person name="Woyke T."/>
            <person name="Ryan C.M."/>
            <person name="Banfield J.F."/>
        </authorList>
    </citation>
    <scope>NUCLEOTIDE SEQUENCE [LARGE SCALE GENOMIC DNA]</scope>
    <source>
        <strain evidence="2">CG_4_10_14_0_8_um_filter_42_10</strain>
    </source>
</reference>